<dbReference type="EMBL" id="CP062222">
    <property type="protein sequence ID" value="QTC92389.1"/>
    <property type="molecule type" value="Genomic_DNA"/>
</dbReference>
<dbReference type="Proteomes" id="UP000663918">
    <property type="component" value="Chromosome"/>
</dbReference>
<gene>
    <name evidence="1" type="ORF">IFJ75_05765</name>
</gene>
<dbReference type="AlphaFoldDB" id="A0A975C4M4"/>
<proteinExistence type="predicted"/>
<protein>
    <recommendedName>
        <fullName evidence="3">Pentapeptide repeat-containing protein</fullName>
    </recommendedName>
</protein>
<dbReference type="RefSeq" id="WP_207931671.1">
    <property type="nucleotide sequence ID" value="NZ_CP062222.1"/>
</dbReference>
<keyword evidence="2" id="KW-1185">Reference proteome</keyword>
<reference evidence="1" key="1">
    <citation type="submission" date="2020-09" db="EMBL/GenBank/DDBJ databases">
        <title>Brevundimonas sp. LVF2 isolated from a puddle in Goettingen, Germany.</title>
        <authorList>
            <person name="Friedrich I."/>
            <person name="Klassen A."/>
            <person name="Hannes N."/>
            <person name="Schneider D."/>
            <person name="Hertel R."/>
            <person name="Daniel R."/>
        </authorList>
    </citation>
    <scope>NUCLEOTIDE SEQUENCE</scope>
    <source>
        <strain evidence="1">LVF2</strain>
    </source>
</reference>
<sequence>MAETKNQTLKGIIRLDGATFRDCEFVDARLLYEGGTPPNFINCRFTNTHFAFEGAAGNTVNFLRAMAPPQSNMREVVFGLMPELRAN</sequence>
<evidence type="ECO:0000313" key="1">
    <source>
        <dbReference type="EMBL" id="QTC92389.1"/>
    </source>
</evidence>
<evidence type="ECO:0008006" key="3">
    <source>
        <dbReference type="Google" id="ProtNLM"/>
    </source>
</evidence>
<organism evidence="1 2">
    <name type="scientific">Brevundimonas goettingensis</name>
    <dbReference type="NCBI Taxonomy" id="2774190"/>
    <lineage>
        <taxon>Bacteria</taxon>
        <taxon>Pseudomonadati</taxon>
        <taxon>Pseudomonadota</taxon>
        <taxon>Alphaproteobacteria</taxon>
        <taxon>Caulobacterales</taxon>
        <taxon>Caulobacteraceae</taxon>
        <taxon>Brevundimonas</taxon>
    </lineage>
</organism>
<evidence type="ECO:0000313" key="2">
    <source>
        <dbReference type="Proteomes" id="UP000663918"/>
    </source>
</evidence>
<dbReference type="KEGG" id="bgoe:IFJ75_05765"/>
<name>A0A975C4M4_9CAUL</name>
<accession>A0A975C4M4</accession>